<accession>A0ABX6N770</accession>
<evidence type="ECO:0008006" key="3">
    <source>
        <dbReference type="Google" id="ProtNLM"/>
    </source>
</evidence>
<sequence length="143" mass="15915">MNANLATRYGALNKILESLGMTLSDTEQCAGEDGYRIDFEKNFTIELQHLGGADCRVSARIFSLGKSLQVQENQIKLALALFSELKNDMPEGVSTAISNHDNCLRLCVEIVSESKDIIMSQFQGFVHVAFAYKQTYFQHKGST</sequence>
<keyword evidence="2" id="KW-1185">Reference proteome</keyword>
<dbReference type="EMBL" id="CP053084">
    <property type="protein sequence ID" value="QJR29432.1"/>
    <property type="molecule type" value="Genomic_DNA"/>
</dbReference>
<reference evidence="1 2" key="1">
    <citation type="submission" date="2020-05" db="EMBL/GenBank/DDBJ databases">
        <title>Compete genome of Limnobacter sp. SAORIC-580.</title>
        <authorList>
            <person name="Song J."/>
            <person name="Cho J.-C."/>
        </authorList>
    </citation>
    <scope>NUCLEOTIDE SEQUENCE [LARGE SCALE GENOMIC DNA]</scope>
    <source>
        <strain evidence="1 2">SAORIC-580</strain>
    </source>
</reference>
<proteinExistence type="predicted"/>
<dbReference type="Proteomes" id="UP000501130">
    <property type="component" value="Chromosome"/>
</dbReference>
<dbReference type="RefSeq" id="WP_171098810.1">
    <property type="nucleotide sequence ID" value="NZ_CP053084.1"/>
</dbReference>
<gene>
    <name evidence="1" type="ORF">HKT17_06760</name>
</gene>
<protein>
    <recommendedName>
        <fullName evidence="3">Type III secretion system chaperone</fullName>
    </recommendedName>
</protein>
<evidence type="ECO:0000313" key="2">
    <source>
        <dbReference type="Proteomes" id="UP000501130"/>
    </source>
</evidence>
<organism evidence="1 2">
    <name type="scientific">Limnobacter profundi</name>
    <dbReference type="NCBI Taxonomy" id="2732163"/>
    <lineage>
        <taxon>Bacteria</taxon>
        <taxon>Pseudomonadati</taxon>
        <taxon>Pseudomonadota</taxon>
        <taxon>Betaproteobacteria</taxon>
        <taxon>Burkholderiales</taxon>
        <taxon>Burkholderiaceae</taxon>
        <taxon>Limnobacter</taxon>
    </lineage>
</organism>
<name>A0ABX6N770_9BURK</name>
<evidence type="ECO:0000313" key="1">
    <source>
        <dbReference type="EMBL" id="QJR29432.1"/>
    </source>
</evidence>